<feature type="domain" description="Chorein N-terminal" evidence="3">
    <location>
        <begin position="146"/>
        <end position="322"/>
    </location>
</feature>
<evidence type="ECO:0000256" key="2">
    <source>
        <dbReference type="ARBA" id="ARBA00022448"/>
    </source>
</evidence>
<dbReference type="InterPro" id="IPR026854">
    <property type="entry name" value="VPS13_N"/>
</dbReference>
<name>A0A6H5GPZ2_9HEMI</name>
<organism evidence="4 5">
    <name type="scientific">Nesidiocoris tenuis</name>
    <dbReference type="NCBI Taxonomy" id="355587"/>
    <lineage>
        <taxon>Eukaryota</taxon>
        <taxon>Metazoa</taxon>
        <taxon>Ecdysozoa</taxon>
        <taxon>Arthropoda</taxon>
        <taxon>Hexapoda</taxon>
        <taxon>Insecta</taxon>
        <taxon>Pterygota</taxon>
        <taxon>Neoptera</taxon>
        <taxon>Paraneoptera</taxon>
        <taxon>Hemiptera</taxon>
        <taxon>Heteroptera</taxon>
        <taxon>Panheteroptera</taxon>
        <taxon>Cimicomorpha</taxon>
        <taxon>Miridae</taxon>
        <taxon>Dicyphina</taxon>
        <taxon>Nesidiocoris</taxon>
    </lineage>
</organism>
<sequence>MGELLRKLLELRWWRTLALEPLWWWRRWGRDFLSRASGLPGQGSSFVLQGQRWQARPDLGNKEDPTGNGSCKITRAFEDFAVLSQQATMFERALATILHRYLGKYIQDIDTENLNVGIFGGEVQLNDLKVKPDAFVSFYDKNDAPESPNFFENLITTIMNNLQIFVHNIHFRYEDSVMNQTPFACGICLQGISVETTNSKWKPTTISQPSSSVYQMVKFESVSIYCNPVCRELVGKDPEQDSAAPYTWRTDMKRGLETFSVRGEDFDFILKPITAKMKLIVNKSNEVRVPKLLVDFVLQDAATQLSRLQYLALIELMESFKRINSGTFNSSSSMFFQHAISELMSFFQLGDMTVVQIISAASDRLSAFAADFIIRSIKRFNATDLNVDIKLPYAIIPELGTLQKHKLNVTLASLKINVSDRKIGSVMDFLDNLPLPSVNTVHVSVSSNIASLAAIPDFENDQIPGDIPHSELFRLKILCVETLLDKVNKPLLPKMNKDAAKMAMLTVDK</sequence>
<evidence type="ECO:0000313" key="4">
    <source>
        <dbReference type="EMBL" id="CAB0005562.1"/>
    </source>
</evidence>
<dbReference type="PANTHER" id="PTHR16166:SF93">
    <property type="entry name" value="INTERMEMBRANE LIPID TRANSFER PROTEIN VPS13"/>
    <property type="match status" value="1"/>
</dbReference>
<dbReference type="Proteomes" id="UP000479000">
    <property type="component" value="Unassembled WGS sequence"/>
</dbReference>
<proteinExistence type="inferred from homology"/>
<evidence type="ECO:0000259" key="3">
    <source>
        <dbReference type="Pfam" id="PF12624"/>
    </source>
</evidence>
<keyword evidence="2" id="KW-0813">Transport</keyword>
<dbReference type="OrthoDB" id="428159at2759"/>
<evidence type="ECO:0000256" key="1">
    <source>
        <dbReference type="ARBA" id="ARBA00006545"/>
    </source>
</evidence>
<protein>
    <recommendedName>
        <fullName evidence="3">Chorein N-terminal domain-containing protein</fullName>
    </recommendedName>
</protein>
<dbReference type="EMBL" id="CADCXU010016545">
    <property type="protein sequence ID" value="CAB0005562.1"/>
    <property type="molecule type" value="Genomic_DNA"/>
</dbReference>
<accession>A0A6H5GPZ2</accession>
<dbReference type="GO" id="GO:0006623">
    <property type="term" value="P:protein targeting to vacuole"/>
    <property type="evidence" value="ECO:0007669"/>
    <property type="project" value="TreeGrafter"/>
</dbReference>
<dbReference type="InterPro" id="IPR026847">
    <property type="entry name" value="VPS13"/>
</dbReference>
<gene>
    <name evidence="4" type="ORF">NTEN_LOCUS11039</name>
</gene>
<dbReference type="GO" id="GO:0045053">
    <property type="term" value="P:protein retention in Golgi apparatus"/>
    <property type="evidence" value="ECO:0007669"/>
    <property type="project" value="TreeGrafter"/>
</dbReference>
<evidence type="ECO:0000313" key="5">
    <source>
        <dbReference type="Proteomes" id="UP000479000"/>
    </source>
</evidence>
<comment type="similarity">
    <text evidence="1">Belongs to the VPS13 family.</text>
</comment>
<reference evidence="4 5" key="1">
    <citation type="submission" date="2020-02" db="EMBL/GenBank/DDBJ databases">
        <authorList>
            <person name="Ferguson B K."/>
        </authorList>
    </citation>
    <scope>NUCLEOTIDE SEQUENCE [LARGE SCALE GENOMIC DNA]</scope>
</reference>
<dbReference type="AlphaFoldDB" id="A0A6H5GPZ2"/>
<keyword evidence="5" id="KW-1185">Reference proteome</keyword>
<dbReference type="Pfam" id="PF12624">
    <property type="entry name" value="VPS13_N"/>
    <property type="match status" value="1"/>
</dbReference>
<dbReference type="PANTHER" id="PTHR16166">
    <property type="entry name" value="VACUOLAR PROTEIN SORTING-ASSOCIATED PROTEIN VPS13"/>
    <property type="match status" value="1"/>
</dbReference>